<gene>
    <name evidence="6" type="ORF">JOC74_002085</name>
</gene>
<reference evidence="6 7" key="1">
    <citation type="submission" date="2021-01" db="EMBL/GenBank/DDBJ databases">
        <title>Genomic Encyclopedia of Type Strains, Phase IV (KMG-IV): sequencing the most valuable type-strain genomes for metagenomic binning, comparative biology and taxonomic classification.</title>
        <authorList>
            <person name="Goeker M."/>
        </authorList>
    </citation>
    <scope>NUCLEOTIDE SEQUENCE [LARGE SCALE GENOMIC DNA]</scope>
    <source>
        <strain evidence="6 7">DSM 103394</strain>
    </source>
</reference>
<dbReference type="InterPro" id="IPR016667">
    <property type="entry name" value="Caps_polysacc_synth_CpsB/CapC"/>
</dbReference>
<dbReference type="Pfam" id="PF19567">
    <property type="entry name" value="CpsB_CapC"/>
    <property type="match status" value="1"/>
</dbReference>
<evidence type="ECO:0000256" key="4">
    <source>
        <dbReference type="ARBA" id="ARBA00022912"/>
    </source>
</evidence>
<evidence type="ECO:0000256" key="3">
    <source>
        <dbReference type="ARBA" id="ARBA00022801"/>
    </source>
</evidence>
<sequence length="122" mass="13910">MLDDGFKSFAESIEMAKEACSQGITTIISIPFDHVPRYAVKLLFSIQIKRYIPIITHTEINWKIMLNPKRSLNLIKKGVESQVTASSHAGNFGKNIKKFSRQLIYHQIHITEQTVNLKAVKI</sequence>
<dbReference type="EMBL" id="JAFDST010000002">
    <property type="protein sequence ID" value="MBP1081592.1"/>
    <property type="molecule type" value="Genomic_DNA"/>
</dbReference>
<accession>A0ABS4CVN6</accession>
<name>A0ABS4CVN6_9BACI</name>
<keyword evidence="4" id="KW-0904">Protein phosphatase</keyword>
<organism evidence="6 7">
    <name type="scientific">Bacillus capparidis</name>
    <dbReference type="NCBI Taxonomy" id="1840411"/>
    <lineage>
        <taxon>Bacteria</taxon>
        <taxon>Bacillati</taxon>
        <taxon>Bacillota</taxon>
        <taxon>Bacilli</taxon>
        <taxon>Bacillales</taxon>
        <taxon>Bacillaceae</taxon>
        <taxon>Bacillus</taxon>
    </lineage>
</organism>
<comment type="catalytic activity">
    <reaction evidence="5">
        <text>O-phospho-L-tyrosyl-[protein] + H2O = L-tyrosyl-[protein] + phosphate</text>
        <dbReference type="Rhea" id="RHEA:10684"/>
        <dbReference type="Rhea" id="RHEA-COMP:10136"/>
        <dbReference type="Rhea" id="RHEA-COMP:20101"/>
        <dbReference type="ChEBI" id="CHEBI:15377"/>
        <dbReference type="ChEBI" id="CHEBI:43474"/>
        <dbReference type="ChEBI" id="CHEBI:46858"/>
        <dbReference type="ChEBI" id="CHEBI:61978"/>
        <dbReference type="EC" id="3.1.3.48"/>
    </reaction>
</comment>
<protein>
    <recommendedName>
        <fullName evidence="2">protein-tyrosine-phosphatase</fullName>
        <ecNumber evidence="2">3.1.3.48</ecNumber>
    </recommendedName>
</protein>
<keyword evidence="7" id="KW-1185">Reference proteome</keyword>
<dbReference type="Gene3D" id="3.20.20.140">
    <property type="entry name" value="Metal-dependent hydrolases"/>
    <property type="match status" value="2"/>
</dbReference>
<comment type="similarity">
    <text evidence="1">Belongs to the metallo-dependent hydrolases superfamily. CpsB/CapC family.</text>
</comment>
<evidence type="ECO:0000313" key="6">
    <source>
        <dbReference type="EMBL" id="MBP1081592.1"/>
    </source>
</evidence>
<dbReference type="PANTHER" id="PTHR39181">
    <property type="entry name" value="TYROSINE-PROTEIN PHOSPHATASE YWQE"/>
    <property type="match status" value="1"/>
</dbReference>
<evidence type="ECO:0000256" key="2">
    <source>
        <dbReference type="ARBA" id="ARBA00013064"/>
    </source>
</evidence>
<comment type="caution">
    <text evidence="6">The sequence shown here is derived from an EMBL/GenBank/DDBJ whole genome shotgun (WGS) entry which is preliminary data.</text>
</comment>
<evidence type="ECO:0000313" key="7">
    <source>
        <dbReference type="Proteomes" id="UP000674416"/>
    </source>
</evidence>
<proteinExistence type="inferred from homology"/>
<dbReference type="RefSeq" id="WP_211086141.1">
    <property type="nucleotide sequence ID" value="NZ_JAFDST010000002.1"/>
</dbReference>
<dbReference type="Proteomes" id="UP000674416">
    <property type="component" value="Unassembled WGS sequence"/>
</dbReference>
<evidence type="ECO:0000256" key="5">
    <source>
        <dbReference type="ARBA" id="ARBA00051722"/>
    </source>
</evidence>
<dbReference type="EC" id="3.1.3.48" evidence="2"/>
<dbReference type="PANTHER" id="PTHR39181:SF1">
    <property type="entry name" value="TYROSINE-PROTEIN PHOSPHATASE YWQE"/>
    <property type="match status" value="1"/>
</dbReference>
<keyword evidence="3" id="KW-0378">Hydrolase</keyword>
<evidence type="ECO:0000256" key="1">
    <source>
        <dbReference type="ARBA" id="ARBA00005750"/>
    </source>
</evidence>